<name>A0A218KCA0_9CAUD</name>
<evidence type="ECO:0000313" key="2">
    <source>
        <dbReference type="EMBL" id="AKQ08510.1"/>
    </source>
</evidence>
<keyword evidence="1" id="KW-1133">Transmembrane helix</keyword>
<gene>
    <name evidence="2" type="ORF">PBC2_195</name>
</gene>
<evidence type="ECO:0000313" key="3">
    <source>
        <dbReference type="Proteomes" id="UP000223102"/>
    </source>
</evidence>
<reference evidence="2 3" key="1">
    <citation type="submission" date="2015-06" db="EMBL/GenBank/DDBJ databases">
        <title>Complete genome sequence of Bacillus cereus phage PBC2.</title>
        <authorList>
            <person name="Kong M."/>
            <person name="Ryu S."/>
        </authorList>
    </citation>
    <scope>NUCLEOTIDE SEQUENCE [LARGE SCALE GENOMIC DNA]</scope>
</reference>
<accession>A0A218KCA0</accession>
<dbReference type="EMBL" id="KT070867">
    <property type="protein sequence ID" value="AKQ08510.1"/>
    <property type="molecule type" value="Genomic_DNA"/>
</dbReference>
<dbReference type="Pfam" id="PF09682">
    <property type="entry name" value="Phage_holin_6_1"/>
    <property type="match status" value="1"/>
</dbReference>
<feature type="transmembrane region" description="Helical" evidence="1">
    <location>
        <begin position="12"/>
        <end position="31"/>
    </location>
</feature>
<keyword evidence="1" id="KW-0812">Transmembrane</keyword>
<dbReference type="InterPro" id="IPR010026">
    <property type="entry name" value="Phage_holin_LL-H"/>
</dbReference>
<organism evidence="2 3">
    <name type="scientific">Bacillus phage PBC2</name>
    <dbReference type="NCBI Taxonomy" id="1675029"/>
    <lineage>
        <taxon>Viruses</taxon>
        <taxon>Duplodnaviria</taxon>
        <taxon>Heunggongvirae</taxon>
        <taxon>Uroviricota</taxon>
        <taxon>Caudoviricetes</taxon>
        <taxon>Andregratiavirinae</taxon>
        <taxon>Haetaevirus</taxon>
        <taxon>Haetaevirus PBC2</taxon>
    </lineage>
</organism>
<evidence type="ECO:0000256" key="1">
    <source>
        <dbReference type="SAM" id="Phobius"/>
    </source>
</evidence>
<proteinExistence type="predicted"/>
<protein>
    <submittedName>
        <fullName evidence="2">Putative holin</fullName>
    </submittedName>
</protein>
<dbReference type="Proteomes" id="UP000223102">
    <property type="component" value="Segment"/>
</dbReference>
<keyword evidence="3" id="KW-1185">Reference proteome</keyword>
<keyword evidence="1" id="KW-0472">Membrane</keyword>
<sequence length="111" mass="12688">MENIQVELINLVVAVLTACAGVATRYVVAFLKKKGLISQMENNKEIVRIVVHAVEQMYKELKGDEKLTQAKIEVVKIMKEKNIKITEQEIDLMIEAMVREMNASKNEELKK</sequence>